<proteinExistence type="predicted"/>
<accession>A0ABV0G8Y9</accession>
<keyword evidence="2" id="KW-1185">Reference proteome</keyword>
<dbReference type="EMBL" id="JBDPZC010000001">
    <property type="protein sequence ID" value="MEO3711526.1"/>
    <property type="molecule type" value="Genomic_DNA"/>
</dbReference>
<dbReference type="Proteomes" id="UP001462640">
    <property type="component" value="Unassembled WGS sequence"/>
</dbReference>
<name>A0ABV0G8Y9_9BURK</name>
<dbReference type="Pfam" id="PF05947">
    <property type="entry name" value="T6SS_TssF"/>
    <property type="match status" value="1"/>
</dbReference>
<sequence length="612" mass="68489">MDDLLPYFEQELAFLRRQGESFARQYPKLAGRLTVSGDLSDDPHVERMIQSFALLSARAHKRLDDDFPLFTETLLDVLYPHYLRPFPSCAIAQLEPAPGAMLPAGAVLQSRQVQGVNCRFRSTHVVQSPPVRLSALRFSATVHAPLGTRLPPQLSAMLSLTLQIDPSWQPDEPLPSRLRVYIDGESATVCALRHALCQQTRALYLQQADREAWACLGQGEEPDWRPRLAGFAPEEALLPPDSRSSPAYRLLTEYLAFPQKFQFVDLPLQRCHVALRSGRPFTLHFLLGGLRADGEEARLLDGVGVDHLQLGCVPVVNLFEQHADPVRVDHRQASYSVLPDARRAACYEVYSLSRVQRVRKTEQGEQVQTLRPFYGLGHSFESEAGEPGLFYHLQRDSELAKLSPGHELQISLVDPAFDPAVLLGETLSIDVLATNRELPTLLLIGQAGGDLTPEGGGSVRGLRLRSRPTAPLRFTRQRGTLWRLISHLSLNHLSLSEGGIEALKDMLRLYDLPRSPVNRRLIDALQAVRFEESTAWMPGKPFASFVRGLDIELLIDEDGHVGTGMELLAHVLDHFFALFAHVNSFTRLRLRGHRSKELLFSFPARSGWHALL</sequence>
<reference evidence="1 2" key="1">
    <citation type="submission" date="2024-05" db="EMBL/GenBank/DDBJ databases">
        <title>Roseateles sp. 2.12 16S ribosomal RNA gene Genome sequencing and assembly.</title>
        <authorList>
            <person name="Woo H."/>
        </authorList>
    </citation>
    <scope>NUCLEOTIDE SEQUENCE [LARGE SCALE GENOMIC DNA]</scope>
    <source>
        <strain evidence="1 2">2.12</strain>
    </source>
</reference>
<dbReference type="PANTHER" id="PTHR35370:SF1">
    <property type="entry name" value="TYPE VI SECRETION SYSTEM COMPONENT TSSF1"/>
    <property type="match status" value="1"/>
</dbReference>
<protein>
    <submittedName>
        <fullName evidence="1">Type VI secretion system baseplate subunit TssF</fullName>
    </submittedName>
</protein>
<evidence type="ECO:0000313" key="1">
    <source>
        <dbReference type="EMBL" id="MEO3711526.1"/>
    </source>
</evidence>
<evidence type="ECO:0000313" key="2">
    <source>
        <dbReference type="Proteomes" id="UP001462640"/>
    </source>
</evidence>
<gene>
    <name evidence="1" type="primary">tssF</name>
    <name evidence="1" type="ORF">ABDJ40_01960</name>
</gene>
<dbReference type="RefSeq" id="WP_347605418.1">
    <property type="nucleotide sequence ID" value="NZ_JBDPZC010000001.1"/>
</dbReference>
<dbReference type="PANTHER" id="PTHR35370">
    <property type="entry name" value="CYTOPLASMIC PROTEIN-RELATED-RELATED"/>
    <property type="match status" value="1"/>
</dbReference>
<dbReference type="InterPro" id="IPR010272">
    <property type="entry name" value="T6SS_TssF"/>
</dbReference>
<dbReference type="PIRSF" id="PIRSF028304">
    <property type="entry name" value="UCP028304"/>
    <property type="match status" value="1"/>
</dbReference>
<dbReference type="NCBIfam" id="TIGR03359">
    <property type="entry name" value="VI_chp_6"/>
    <property type="match status" value="1"/>
</dbReference>
<organism evidence="1 2">
    <name type="scientific">Roseateles flavus</name>
    <dbReference type="NCBI Taxonomy" id="3149041"/>
    <lineage>
        <taxon>Bacteria</taxon>
        <taxon>Pseudomonadati</taxon>
        <taxon>Pseudomonadota</taxon>
        <taxon>Betaproteobacteria</taxon>
        <taxon>Burkholderiales</taxon>
        <taxon>Sphaerotilaceae</taxon>
        <taxon>Roseateles</taxon>
    </lineage>
</organism>
<comment type="caution">
    <text evidence="1">The sequence shown here is derived from an EMBL/GenBank/DDBJ whole genome shotgun (WGS) entry which is preliminary data.</text>
</comment>